<accession>A0ABY4SHT8</accession>
<dbReference type="InterPro" id="IPR025579">
    <property type="entry name" value="DUF4357"/>
</dbReference>
<gene>
    <name evidence="2" type="ORF">M8231_10920</name>
</gene>
<dbReference type="CDD" id="cd10447">
    <property type="entry name" value="GIY-YIG_unchar_2"/>
    <property type="match status" value="1"/>
</dbReference>
<keyword evidence="3" id="KW-1185">Reference proteome</keyword>
<evidence type="ECO:0000313" key="2">
    <source>
        <dbReference type="EMBL" id="URI14333.1"/>
    </source>
</evidence>
<dbReference type="Pfam" id="PF14267">
    <property type="entry name" value="DUF4357"/>
    <property type="match status" value="1"/>
</dbReference>
<name>A0ABY4SHT8_9CAUL</name>
<evidence type="ECO:0000259" key="1">
    <source>
        <dbReference type="Pfam" id="PF14267"/>
    </source>
</evidence>
<dbReference type="RefSeq" id="WP_250201461.1">
    <property type="nucleotide sequence ID" value="NZ_CP097649.1"/>
</dbReference>
<sequence>MSVLAPGSGGVTAGRSLELYFIDGRPDGMLTAEVFNWTGHVLMAPRTQLAAALSRKEAGYTGVYLLLGEYDGEPRAYVGEGEDISDRIRSHDTRKDWWTTVVLVTSAANNLHKAHAKYLEARLVEQARLVGRVTLDNGNTPPRPGLSEAAQANMEAFLDYLFMVLPALRIDMFLQATRPARQNPVETSDTSPTRFELVNRRHKLRATAVLDGGDFIVQAGSLARASWEGRNTETSGYALLRDELQRMGVLATRGSACEFTKDYAFKSPSAAAAVVNGRPANGTLEWRLEGGGATYKEWEAQHLEVLTGKAGL</sequence>
<proteinExistence type="predicted"/>
<reference evidence="2" key="1">
    <citation type="submission" date="2022-05" db="EMBL/GenBank/DDBJ databases">
        <title>Brevundimonas albigilva TT17 genome sequence.</title>
        <authorList>
            <person name="Lee K."/>
            <person name="Son H."/>
        </authorList>
    </citation>
    <scope>NUCLEOTIDE SEQUENCE</scope>
    <source>
        <strain evidence="2">TT17</strain>
    </source>
</reference>
<feature type="domain" description="DUF4357" evidence="1">
    <location>
        <begin position="241"/>
        <end position="291"/>
    </location>
</feature>
<dbReference type="EMBL" id="CP097649">
    <property type="protein sequence ID" value="URI14333.1"/>
    <property type="molecule type" value="Genomic_DNA"/>
</dbReference>
<dbReference type="Proteomes" id="UP001055429">
    <property type="component" value="Chromosome"/>
</dbReference>
<organism evidence="2 3">
    <name type="scientific">Brevundimonas albigilva</name>
    <dbReference type="NCBI Taxonomy" id="1312364"/>
    <lineage>
        <taxon>Bacteria</taxon>
        <taxon>Pseudomonadati</taxon>
        <taxon>Pseudomonadota</taxon>
        <taxon>Alphaproteobacteria</taxon>
        <taxon>Caulobacterales</taxon>
        <taxon>Caulobacteraceae</taxon>
        <taxon>Brevundimonas</taxon>
    </lineage>
</organism>
<evidence type="ECO:0000313" key="3">
    <source>
        <dbReference type="Proteomes" id="UP001055429"/>
    </source>
</evidence>
<protein>
    <submittedName>
        <fullName evidence="2">GIY-YIG nuclease family protein</fullName>
    </submittedName>
</protein>